<reference evidence="2 3" key="1">
    <citation type="submission" date="2018-11" db="EMBL/GenBank/DDBJ databases">
        <title>Genomic Encyclopedia of Type Strains, Phase IV (KMG-IV): sequencing the most valuable type-strain genomes for metagenomic binning, comparative biology and taxonomic classification.</title>
        <authorList>
            <person name="Goeker M."/>
        </authorList>
    </citation>
    <scope>NUCLEOTIDE SEQUENCE [LARGE SCALE GENOMIC DNA]</scope>
    <source>
        <strain evidence="2 3">DSM 21945</strain>
    </source>
</reference>
<keyword evidence="1" id="KW-0812">Transmembrane</keyword>
<feature type="transmembrane region" description="Helical" evidence="1">
    <location>
        <begin position="6"/>
        <end position="25"/>
    </location>
</feature>
<accession>A0A3N1PQ34</accession>
<sequence length="112" mass="12631">MHVPGWLRYRLYAILVACLIGGAFIPEFGELAGSWHTPLHLLTFALVALMGCWAWPSLKWYWQLVPALLLPVIQEVCEMYGYGHGLEWRDILVDMAGGLIGIAIAALLLRRR</sequence>
<gene>
    <name evidence="2" type="ORF">EDC28_101309</name>
</gene>
<evidence type="ECO:0000313" key="3">
    <source>
        <dbReference type="Proteomes" id="UP000268033"/>
    </source>
</evidence>
<dbReference type="STRING" id="584787.GCA_001247655_01903"/>
<organism evidence="2 3">
    <name type="scientific">Gallaecimonas pentaromativorans</name>
    <dbReference type="NCBI Taxonomy" id="584787"/>
    <lineage>
        <taxon>Bacteria</taxon>
        <taxon>Pseudomonadati</taxon>
        <taxon>Pseudomonadota</taxon>
        <taxon>Gammaproteobacteria</taxon>
        <taxon>Enterobacterales</taxon>
        <taxon>Gallaecimonadaceae</taxon>
        <taxon>Gallaecimonas</taxon>
    </lineage>
</organism>
<protein>
    <recommendedName>
        <fullName evidence="4">VanZ family protein</fullName>
    </recommendedName>
</protein>
<feature type="transmembrane region" description="Helical" evidence="1">
    <location>
        <begin position="91"/>
        <end position="109"/>
    </location>
</feature>
<dbReference type="Proteomes" id="UP000268033">
    <property type="component" value="Unassembled WGS sequence"/>
</dbReference>
<keyword evidence="1" id="KW-0472">Membrane</keyword>
<feature type="transmembrane region" description="Helical" evidence="1">
    <location>
        <begin position="37"/>
        <end position="56"/>
    </location>
</feature>
<name>A0A3N1PQ34_9GAMM</name>
<evidence type="ECO:0000313" key="2">
    <source>
        <dbReference type="EMBL" id="ROQ30623.1"/>
    </source>
</evidence>
<comment type="caution">
    <text evidence="2">The sequence shown here is derived from an EMBL/GenBank/DDBJ whole genome shotgun (WGS) entry which is preliminary data.</text>
</comment>
<keyword evidence="1" id="KW-1133">Transmembrane helix</keyword>
<proteinExistence type="predicted"/>
<evidence type="ECO:0008006" key="4">
    <source>
        <dbReference type="Google" id="ProtNLM"/>
    </source>
</evidence>
<keyword evidence="3" id="KW-1185">Reference proteome</keyword>
<dbReference type="EMBL" id="RJUL01000001">
    <property type="protein sequence ID" value="ROQ30623.1"/>
    <property type="molecule type" value="Genomic_DNA"/>
</dbReference>
<dbReference type="RefSeq" id="WP_123420434.1">
    <property type="nucleotide sequence ID" value="NZ_JBLXAC010000002.1"/>
</dbReference>
<evidence type="ECO:0000256" key="1">
    <source>
        <dbReference type="SAM" id="Phobius"/>
    </source>
</evidence>
<dbReference type="AlphaFoldDB" id="A0A3N1PQ34"/>